<keyword evidence="7" id="KW-1185">Reference proteome</keyword>
<dbReference type="OrthoDB" id="100006at2759"/>
<evidence type="ECO:0000313" key="6">
    <source>
        <dbReference type="EMBL" id="KZS97072.1"/>
    </source>
</evidence>
<comment type="subcellular location">
    <subcellularLocation>
        <location evidence="1">Membrane</location>
        <topology evidence="1">Multi-pass membrane protein</topology>
    </subcellularLocation>
</comment>
<dbReference type="PANTHER" id="PTHR23112">
    <property type="entry name" value="G PROTEIN-COUPLED RECEPTOR 157-RELATED"/>
    <property type="match status" value="1"/>
</dbReference>
<proteinExistence type="predicted"/>
<dbReference type="Proteomes" id="UP000076722">
    <property type="component" value="Unassembled WGS sequence"/>
</dbReference>
<dbReference type="Gene3D" id="1.20.1070.10">
    <property type="entry name" value="Rhodopsin 7-helix transmembrane proteins"/>
    <property type="match status" value="1"/>
</dbReference>
<dbReference type="EMBL" id="KV419397">
    <property type="protein sequence ID" value="KZS97072.1"/>
    <property type="molecule type" value="Genomic_DNA"/>
</dbReference>
<feature type="transmembrane region" description="Helical" evidence="5">
    <location>
        <begin position="133"/>
        <end position="154"/>
    </location>
</feature>
<feature type="transmembrane region" description="Helical" evidence="5">
    <location>
        <begin position="277"/>
        <end position="299"/>
    </location>
</feature>
<evidence type="ECO:0000313" key="7">
    <source>
        <dbReference type="Proteomes" id="UP000076722"/>
    </source>
</evidence>
<reference evidence="6 7" key="1">
    <citation type="journal article" date="2016" name="Mol. Biol. Evol.">
        <title>Comparative Genomics of Early-Diverging Mushroom-Forming Fungi Provides Insights into the Origins of Lignocellulose Decay Capabilities.</title>
        <authorList>
            <person name="Nagy L.G."/>
            <person name="Riley R."/>
            <person name="Tritt A."/>
            <person name="Adam C."/>
            <person name="Daum C."/>
            <person name="Floudas D."/>
            <person name="Sun H."/>
            <person name="Yadav J.S."/>
            <person name="Pangilinan J."/>
            <person name="Larsson K.H."/>
            <person name="Matsuura K."/>
            <person name="Barry K."/>
            <person name="Labutti K."/>
            <person name="Kuo R."/>
            <person name="Ohm R.A."/>
            <person name="Bhattacharya S.S."/>
            <person name="Shirouzu T."/>
            <person name="Yoshinaga Y."/>
            <person name="Martin F.M."/>
            <person name="Grigoriev I.V."/>
            <person name="Hibbett D.S."/>
        </authorList>
    </citation>
    <scope>NUCLEOTIDE SEQUENCE [LARGE SCALE GENOMIC DNA]</scope>
    <source>
        <strain evidence="6 7">HHB9708</strain>
    </source>
</reference>
<evidence type="ECO:0000256" key="2">
    <source>
        <dbReference type="ARBA" id="ARBA00022692"/>
    </source>
</evidence>
<accession>A0A164YMY2</accession>
<organism evidence="6 7">
    <name type="scientific">Sistotremastrum niveocremeum HHB9708</name>
    <dbReference type="NCBI Taxonomy" id="1314777"/>
    <lineage>
        <taxon>Eukaryota</taxon>
        <taxon>Fungi</taxon>
        <taxon>Dikarya</taxon>
        <taxon>Basidiomycota</taxon>
        <taxon>Agaricomycotina</taxon>
        <taxon>Agaricomycetes</taxon>
        <taxon>Sistotremastrales</taxon>
        <taxon>Sistotremastraceae</taxon>
        <taxon>Sertulicium</taxon>
        <taxon>Sertulicium niveocremeum</taxon>
    </lineage>
</organism>
<evidence type="ECO:0000256" key="4">
    <source>
        <dbReference type="ARBA" id="ARBA00023136"/>
    </source>
</evidence>
<dbReference type="AlphaFoldDB" id="A0A164YMY2"/>
<feature type="transmembrane region" description="Helical" evidence="5">
    <location>
        <begin position="185"/>
        <end position="206"/>
    </location>
</feature>
<feature type="non-terminal residue" evidence="6">
    <location>
        <position position="335"/>
    </location>
</feature>
<feature type="transmembrane region" description="Helical" evidence="5">
    <location>
        <begin position="59"/>
        <end position="82"/>
    </location>
</feature>
<evidence type="ECO:0000256" key="3">
    <source>
        <dbReference type="ARBA" id="ARBA00022989"/>
    </source>
</evidence>
<dbReference type="STRING" id="1314777.A0A164YMY2"/>
<feature type="transmembrane region" description="Helical" evidence="5">
    <location>
        <begin position="20"/>
        <end position="39"/>
    </location>
</feature>
<feature type="transmembrane region" description="Helical" evidence="5">
    <location>
        <begin position="249"/>
        <end position="271"/>
    </location>
</feature>
<evidence type="ECO:0000256" key="1">
    <source>
        <dbReference type="ARBA" id="ARBA00004141"/>
    </source>
</evidence>
<sequence>MSEQSALQVTYSPSERSSVAALVASALLSLLSVLSIALFQSYKKLSGESLFPRTHVTPYYSSLLIANLIQSVGSTISLRWIITGDVTYGPLCYMQGGWKNAGNVATALWNLVIAGHIFNLLFLRFRSTRKEMIAVLCGVWSLVGVVVFVGPVAIQKEDLGPYFGVSGYWCWITDLYPKAQRYLEYLFMFLSAGLSFLIYILVFFRMRGNIIGKGRKMRIIHISRSLSWELRLCRDDVDSAMLKTVSHMIWYPVAYTLLVLPIALARLSAFGGHRVPFGWTVAADFVFNLNGFVNAVLLLTTRRIFPSVETMPVLETPRKSGEFVKGMHVTPFVMP</sequence>
<dbReference type="GO" id="GO:0004930">
    <property type="term" value="F:G protein-coupled receptor activity"/>
    <property type="evidence" value="ECO:0007669"/>
    <property type="project" value="TreeGrafter"/>
</dbReference>
<name>A0A164YMY2_9AGAM</name>
<evidence type="ECO:0000256" key="5">
    <source>
        <dbReference type="SAM" id="Phobius"/>
    </source>
</evidence>
<protein>
    <submittedName>
        <fullName evidence="6">Uncharacterized protein</fullName>
    </submittedName>
</protein>
<dbReference type="SUPFAM" id="SSF81321">
    <property type="entry name" value="Family A G protein-coupled receptor-like"/>
    <property type="match status" value="1"/>
</dbReference>
<keyword evidence="2 5" id="KW-0812">Transmembrane</keyword>
<dbReference type="PANTHER" id="PTHR23112:SF37">
    <property type="entry name" value="G PROTEIN-COUPLED RECEPTOR GPR1"/>
    <property type="match status" value="1"/>
</dbReference>
<dbReference type="GO" id="GO:0007189">
    <property type="term" value="P:adenylate cyclase-activating G protein-coupled receptor signaling pathway"/>
    <property type="evidence" value="ECO:0007669"/>
    <property type="project" value="TreeGrafter"/>
</dbReference>
<feature type="transmembrane region" description="Helical" evidence="5">
    <location>
        <begin position="102"/>
        <end position="121"/>
    </location>
</feature>
<keyword evidence="4 5" id="KW-0472">Membrane</keyword>
<dbReference type="GO" id="GO:0005886">
    <property type="term" value="C:plasma membrane"/>
    <property type="evidence" value="ECO:0007669"/>
    <property type="project" value="TreeGrafter"/>
</dbReference>
<gene>
    <name evidence="6" type="ORF">SISNIDRAFT_437054</name>
</gene>
<keyword evidence="3 5" id="KW-1133">Transmembrane helix</keyword>